<dbReference type="AlphaFoldDB" id="A0A951PPX9"/>
<gene>
    <name evidence="2" type="ORF">KME25_19430</name>
</gene>
<dbReference type="PANTHER" id="PTHR43792:SF1">
    <property type="entry name" value="N-ACETYLTRANSFERASE DOMAIN-CONTAINING PROTEIN"/>
    <property type="match status" value="1"/>
</dbReference>
<evidence type="ECO:0000313" key="3">
    <source>
        <dbReference type="Proteomes" id="UP000753908"/>
    </source>
</evidence>
<dbReference type="InterPro" id="IPR000182">
    <property type="entry name" value="GNAT_dom"/>
</dbReference>
<evidence type="ECO:0000313" key="2">
    <source>
        <dbReference type="EMBL" id="MBW4546594.1"/>
    </source>
</evidence>
<dbReference type="InterPro" id="IPR051531">
    <property type="entry name" value="N-acetyltransferase"/>
</dbReference>
<organism evidence="2 3">
    <name type="scientific">Symplocastrum torsivum CPER-KK1</name>
    <dbReference type="NCBI Taxonomy" id="450513"/>
    <lineage>
        <taxon>Bacteria</taxon>
        <taxon>Bacillati</taxon>
        <taxon>Cyanobacteriota</taxon>
        <taxon>Cyanophyceae</taxon>
        <taxon>Oscillatoriophycideae</taxon>
        <taxon>Oscillatoriales</taxon>
        <taxon>Microcoleaceae</taxon>
        <taxon>Symplocastrum</taxon>
    </lineage>
</organism>
<name>A0A951PPX9_9CYAN</name>
<dbReference type="Gene3D" id="3.40.630.30">
    <property type="match status" value="1"/>
</dbReference>
<dbReference type="InterPro" id="IPR016181">
    <property type="entry name" value="Acyl_CoA_acyltransferase"/>
</dbReference>
<dbReference type="EMBL" id="JAHHIF010000027">
    <property type="protein sequence ID" value="MBW4546594.1"/>
    <property type="molecule type" value="Genomic_DNA"/>
</dbReference>
<dbReference type="Pfam" id="PF13302">
    <property type="entry name" value="Acetyltransf_3"/>
    <property type="match status" value="1"/>
</dbReference>
<sequence length="200" mass="23321">MREIETERLLLRQFTMDDLDDLYFIYSHPDLSKYLSNEQPLRLDQTRAAINSIIESWQQHKFGVWAVVYKKHRKLIGHCGLKFLENTPEVQIGYLLLKDYWRRGFGTEAAAAVLKYGFDVVKLERIVAIAKPENIASRRVMEKIGMKYEKDAYYYDNDVVYYSLSRQAQQLEALQLKDLGKYEELTLPIPQPLAPVLGGI</sequence>
<dbReference type="Proteomes" id="UP000753908">
    <property type="component" value="Unassembled WGS sequence"/>
</dbReference>
<accession>A0A951PPX9</accession>
<proteinExistence type="predicted"/>
<evidence type="ECO:0000259" key="1">
    <source>
        <dbReference type="PROSITE" id="PS51186"/>
    </source>
</evidence>
<dbReference type="GO" id="GO:0016747">
    <property type="term" value="F:acyltransferase activity, transferring groups other than amino-acyl groups"/>
    <property type="evidence" value="ECO:0007669"/>
    <property type="project" value="InterPro"/>
</dbReference>
<comment type="caution">
    <text evidence="2">The sequence shown here is derived from an EMBL/GenBank/DDBJ whole genome shotgun (WGS) entry which is preliminary data.</text>
</comment>
<feature type="domain" description="N-acetyltransferase" evidence="1">
    <location>
        <begin position="9"/>
        <end position="167"/>
    </location>
</feature>
<dbReference type="SUPFAM" id="SSF55729">
    <property type="entry name" value="Acyl-CoA N-acyltransferases (Nat)"/>
    <property type="match status" value="1"/>
</dbReference>
<protein>
    <submittedName>
        <fullName evidence="2">GNAT family N-acetyltransferase</fullName>
    </submittedName>
</protein>
<dbReference type="PROSITE" id="PS51186">
    <property type="entry name" value="GNAT"/>
    <property type="match status" value="1"/>
</dbReference>
<reference evidence="2" key="2">
    <citation type="journal article" date="2022" name="Microbiol. Resour. Announc.">
        <title>Metagenome Sequencing to Explore Phylogenomics of Terrestrial Cyanobacteria.</title>
        <authorList>
            <person name="Ward R.D."/>
            <person name="Stajich J.E."/>
            <person name="Johansen J.R."/>
            <person name="Huntemann M."/>
            <person name="Clum A."/>
            <person name="Foster B."/>
            <person name="Foster B."/>
            <person name="Roux S."/>
            <person name="Palaniappan K."/>
            <person name="Varghese N."/>
            <person name="Mukherjee S."/>
            <person name="Reddy T.B.K."/>
            <person name="Daum C."/>
            <person name="Copeland A."/>
            <person name="Chen I.A."/>
            <person name="Ivanova N.N."/>
            <person name="Kyrpides N.C."/>
            <person name="Shapiro N."/>
            <person name="Eloe-Fadrosh E.A."/>
            <person name="Pietrasiak N."/>
        </authorList>
    </citation>
    <scope>NUCLEOTIDE SEQUENCE</scope>
    <source>
        <strain evidence="2">CPER-KK1</strain>
    </source>
</reference>
<dbReference type="PANTHER" id="PTHR43792">
    <property type="entry name" value="GNAT FAMILY, PUTATIVE (AFU_ORTHOLOGUE AFUA_3G00765)-RELATED-RELATED"/>
    <property type="match status" value="1"/>
</dbReference>
<reference evidence="2" key="1">
    <citation type="submission" date="2021-05" db="EMBL/GenBank/DDBJ databases">
        <authorList>
            <person name="Pietrasiak N."/>
            <person name="Ward R."/>
            <person name="Stajich J.E."/>
            <person name="Kurbessoian T."/>
        </authorList>
    </citation>
    <scope>NUCLEOTIDE SEQUENCE</scope>
    <source>
        <strain evidence="2">CPER-KK1</strain>
    </source>
</reference>